<accession>A0A926EJN2</accession>
<name>A0A926EJN2_9FIRM</name>
<protein>
    <submittedName>
        <fullName evidence="1">Uncharacterized protein</fullName>
    </submittedName>
</protein>
<comment type="caution">
    <text evidence="1">The sequence shown here is derived from an EMBL/GenBank/DDBJ whole genome shotgun (WGS) entry which is preliminary data.</text>
</comment>
<evidence type="ECO:0000313" key="2">
    <source>
        <dbReference type="Proteomes" id="UP000655830"/>
    </source>
</evidence>
<organism evidence="1 2">
    <name type="scientific">Zhenhengia yiwuensis</name>
    <dbReference type="NCBI Taxonomy" id="2763666"/>
    <lineage>
        <taxon>Bacteria</taxon>
        <taxon>Bacillati</taxon>
        <taxon>Bacillota</taxon>
        <taxon>Clostridia</taxon>
        <taxon>Lachnospirales</taxon>
        <taxon>Lachnospiraceae</taxon>
        <taxon>Zhenhengia</taxon>
    </lineage>
</organism>
<reference evidence="1" key="1">
    <citation type="submission" date="2020-08" db="EMBL/GenBank/DDBJ databases">
        <title>Genome public.</title>
        <authorList>
            <person name="Liu C."/>
            <person name="Sun Q."/>
        </authorList>
    </citation>
    <scope>NUCLEOTIDE SEQUENCE</scope>
    <source>
        <strain evidence="1">NSJ-12</strain>
    </source>
</reference>
<proteinExistence type="predicted"/>
<evidence type="ECO:0000313" key="1">
    <source>
        <dbReference type="EMBL" id="MBC8581488.1"/>
    </source>
</evidence>
<dbReference type="RefSeq" id="WP_249334438.1">
    <property type="nucleotide sequence ID" value="NZ_JACRSY010000055.1"/>
</dbReference>
<keyword evidence="2" id="KW-1185">Reference proteome</keyword>
<dbReference type="EMBL" id="JACRSY010000055">
    <property type="protein sequence ID" value="MBC8581488.1"/>
    <property type="molecule type" value="Genomic_DNA"/>
</dbReference>
<dbReference type="Proteomes" id="UP000655830">
    <property type="component" value="Unassembled WGS sequence"/>
</dbReference>
<gene>
    <name evidence="1" type="ORF">H8718_18560</name>
</gene>
<dbReference type="AlphaFoldDB" id="A0A926EJN2"/>
<sequence>MAKITCKRVEPIIIDFEDETFECFINVDALIILNDEFGNLVSLSNEAIKNPYDVGAKLLYAGIKTNRRDFTLDDAKLLVCNCGSQLINLVTDAFVRCCGNVGGEEFTKKYIAELERMIDQNKKEV</sequence>